<evidence type="ECO:0000256" key="3">
    <source>
        <dbReference type="ARBA" id="ARBA00022801"/>
    </source>
</evidence>
<reference evidence="5 6" key="1">
    <citation type="submission" date="2021-03" db="EMBL/GenBank/DDBJ databases">
        <title>Genomic Encyclopedia of Type Strains, Phase IV (KMG-IV): sequencing the most valuable type-strain genomes for metagenomic binning, comparative biology and taxonomic classification.</title>
        <authorList>
            <person name="Goeker M."/>
        </authorList>
    </citation>
    <scope>NUCLEOTIDE SEQUENCE [LARGE SCALE GENOMIC DNA]</scope>
    <source>
        <strain evidence="5 6">DSM 28650</strain>
    </source>
</reference>
<dbReference type="InterPro" id="IPR015500">
    <property type="entry name" value="Peptidase_S8_subtilisin-rel"/>
</dbReference>
<protein>
    <submittedName>
        <fullName evidence="5">Subtilisin family serine protease</fullName>
    </submittedName>
</protein>
<keyword evidence="3" id="KW-0378">Hydrolase</keyword>
<accession>A0ABS4K5Z5</accession>
<dbReference type="Gene3D" id="3.40.50.200">
    <property type="entry name" value="Peptidase S8/S53 domain"/>
    <property type="match status" value="1"/>
</dbReference>
<dbReference type="SUPFAM" id="SSF52743">
    <property type="entry name" value="Subtilisin-like"/>
    <property type="match status" value="1"/>
</dbReference>
<evidence type="ECO:0000313" key="6">
    <source>
        <dbReference type="Proteomes" id="UP001519308"/>
    </source>
</evidence>
<name>A0ABS4K5Z5_9CLOT</name>
<evidence type="ECO:0000256" key="1">
    <source>
        <dbReference type="ARBA" id="ARBA00011073"/>
    </source>
</evidence>
<dbReference type="InterPro" id="IPR050131">
    <property type="entry name" value="Peptidase_S8_subtilisin-like"/>
</dbReference>
<dbReference type="EMBL" id="JAGGLL010000025">
    <property type="protein sequence ID" value="MBP2023202.1"/>
    <property type="molecule type" value="Genomic_DNA"/>
</dbReference>
<proteinExistence type="inferred from homology"/>
<dbReference type="Proteomes" id="UP001519308">
    <property type="component" value="Unassembled WGS sequence"/>
</dbReference>
<keyword evidence="4" id="KW-0720">Serine protease</keyword>
<evidence type="ECO:0000256" key="4">
    <source>
        <dbReference type="ARBA" id="ARBA00022825"/>
    </source>
</evidence>
<evidence type="ECO:0000313" key="5">
    <source>
        <dbReference type="EMBL" id="MBP2023202.1"/>
    </source>
</evidence>
<dbReference type="CDD" id="cd07478">
    <property type="entry name" value="Peptidases_S8_CspA-like"/>
    <property type="match status" value="1"/>
</dbReference>
<organism evidence="5 6">
    <name type="scientific">Clostridium punense</name>
    <dbReference type="NCBI Taxonomy" id="1054297"/>
    <lineage>
        <taxon>Bacteria</taxon>
        <taxon>Bacillati</taxon>
        <taxon>Bacillota</taxon>
        <taxon>Clostridia</taxon>
        <taxon>Eubacteriales</taxon>
        <taxon>Clostridiaceae</taxon>
        <taxon>Clostridium</taxon>
    </lineage>
</organism>
<dbReference type="PANTHER" id="PTHR43806:SF11">
    <property type="entry name" value="CEREVISIN-RELATED"/>
    <property type="match status" value="1"/>
</dbReference>
<dbReference type="RefSeq" id="WP_021283100.1">
    <property type="nucleotide sequence ID" value="NZ_JAGGLL010000025.1"/>
</dbReference>
<dbReference type="InterPro" id="IPR036852">
    <property type="entry name" value="Peptidase_S8/S53_dom_sf"/>
</dbReference>
<dbReference type="GO" id="GO:0008233">
    <property type="term" value="F:peptidase activity"/>
    <property type="evidence" value="ECO:0007669"/>
    <property type="project" value="UniProtKB-KW"/>
</dbReference>
<keyword evidence="2 5" id="KW-0645">Protease</keyword>
<dbReference type="PRINTS" id="PR00723">
    <property type="entry name" value="SUBTILISIN"/>
</dbReference>
<comment type="caution">
    <text evidence="5">The sequence shown here is derived from an EMBL/GenBank/DDBJ whole genome shotgun (WGS) entry which is preliminary data.</text>
</comment>
<evidence type="ECO:0000256" key="2">
    <source>
        <dbReference type="ARBA" id="ARBA00022670"/>
    </source>
</evidence>
<sequence>MREEDRIYSKNIDNKNYETLQSLNLSHINTKENRKISKLIREISAPEQQENQPSNEQQNTTKIKKTDKEYYLSEDYQSYFIEYVGNIKESIDKLDYVDIYFPGKFFAVVYVKKGMVNKLLEDVPEIINIQSSFPYTLSQLETVNEAPDLKAIDKGTVTLDGQGVVVGVISTGIDYLNPRFMTAQGETRIEAIWDQSNQQGSPPIGLVQGTEYSKAQINEAIKAQAVGKNPYDIVPHIDQLGDGTALAGIIGGRRLKQDEEFKSMVSSCTFAIVKLNKAKRATREFVGLDDTNIDVYESIDITSAIRYLGQLQEKLRKPMVVYIPVGSNLGGHEGTTVTERYIDLFSQRRAFLVVTNSGNQGNSNTHVSGTLTQSNNTSTIRLQVDDKERNLFLNFYTLRLDRFSFSIKAPSGETSEVIEIPKKNQFLSFNIGDTQVRIQFFAVPQGLGEERGEILFRNITGGIWEFIVTGESVTVGRYDSWLQQRELLEPGTRFLDSDADITIMSPGTARDIITTAGYDQSTNTILPQSGRGFTRDGRVKPSITCAATKILTTGLKDQLQVVSGMAVAGAIVAGTGAILMQWGIVEKNDEDMYPQKPRNYMIASTIKQPDLMYPNTQWGYGVLSIELLLENLNKSLERNYSIEGLKNKSISVRNKDKMYCDEYNFSGLYICIPREIYKNLKR</sequence>
<dbReference type="GO" id="GO:0006508">
    <property type="term" value="P:proteolysis"/>
    <property type="evidence" value="ECO:0007669"/>
    <property type="project" value="UniProtKB-KW"/>
</dbReference>
<keyword evidence="6" id="KW-1185">Reference proteome</keyword>
<dbReference type="InterPro" id="IPR034045">
    <property type="entry name" value="Pep_S8_CspA-like"/>
</dbReference>
<dbReference type="PANTHER" id="PTHR43806">
    <property type="entry name" value="PEPTIDASE S8"/>
    <property type="match status" value="1"/>
</dbReference>
<gene>
    <name evidence="5" type="ORF">J2Z44_003039</name>
</gene>
<dbReference type="Gene3D" id="2.60.120.1290">
    <property type="match status" value="1"/>
</dbReference>
<comment type="similarity">
    <text evidence="1">Belongs to the peptidase S8 family.</text>
</comment>